<protein>
    <submittedName>
        <fullName evidence="2">Uncharacterized protein</fullName>
    </submittedName>
</protein>
<keyword evidence="3" id="KW-1185">Reference proteome</keyword>
<proteinExistence type="predicted"/>
<keyword evidence="1" id="KW-0732">Signal</keyword>
<comment type="caution">
    <text evidence="2">The sequence shown here is derived from an EMBL/GenBank/DDBJ whole genome shotgun (WGS) entry which is preliminary data.</text>
</comment>
<accession>A0A9X3MY96</accession>
<organism evidence="2 3">
    <name type="scientific">Solirubrobacter ginsenosidimutans</name>
    <dbReference type="NCBI Taxonomy" id="490573"/>
    <lineage>
        <taxon>Bacteria</taxon>
        <taxon>Bacillati</taxon>
        <taxon>Actinomycetota</taxon>
        <taxon>Thermoleophilia</taxon>
        <taxon>Solirubrobacterales</taxon>
        <taxon>Solirubrobacteraceae</taxon>
        <taxon>Solirubrobacter</taxon>
    </lineage>
</organism>
<dbReference type="Proteomes" id="UP001149140">
    <property type="component" value="Unassembled WGS sequence"/>
</dbReference>
<reference evidence="2" key="1">
    <citation type="submission" date="2022-10" db="EMBL/GenBank/DDBJ databases">
        <title>The WGS of Solirubrobacter ginsenosidimutans DSM 21036.</title>
        <authorList>
            <person name="Jiang Z."/>
        </authorList>
    </citation>
    <scope>NUCLEOTIDE SEQUENCE</scope>
    <source>
        <strain evidence="2">DSM 21036</strain>
    </source>
</reference>
<sequence>MTRRAAGLAGALLSLVIAAPAPAFAPPELFVRPQTWNTHEPAGDWIPLATAPALNYLGGYLIGYRLQASGQANEFQRVALSVTGVPDGSPTQPSASSPFCVGRAGVPGTIVEAGPELQFEGNGAYSVSVSVGADRDCQTAGASTAGAFSVDVHVAPVQVGEPQSFRVAPLAGNPFVGVQAPVPPGGSPDVRCALNGTVAADGSITGAVVVPDGSFDHPAVVERVFPRPGPWACVARGVVEGQDDNRDTVIFGTPWSAPLPVDVRSDFRRRTGTVSRPKASRVGFTFVAEWPELAGGGRGTVTLSRATGCKGARFKLRKVQTASGTFDAKRMRLELKRPKAGFYLGRFAFSGTRFLRSGDDPNPMLVLATRAKVGFSDPKAFPHCPGYRPRLQ</sequence>
<feature type="signal peptide" evidence="1">
    <location>
        <begin position="1"/>
        <end position="25"/>
    </location>
</feature>
<dbReference type="RefSeq" id="WP_270044458.1">
    <property type="nucleotide sequence ID" value="NZ_JAPDOD010000043.1"/>
</dbReference>
<dbReference type="EMBL" id="JAPDOD010000043">
    <property type="protein sequence ID" value="MDA0165201.1"/>
    <property type="molecule type" value="Genomic_DNA"/>
</dbReference>
<gene>
    <name evidence="2" type="ORF">OM076_33335</name>
</gene>
<dbReference type="AlphaFoldDB" id="A0A9X3MY96"/>
<name>A0A9X3MY96_9ACTN</name>
<evidence type="ECO:0000313" key="3">
    <source>
        <dbReference type="Proteomes" id="UP001149140"/>
    </source>
</evidence>
<evidence type="ECO:0000313" key="2">
    <source>
        <dbReference type="EMBL" id="MDA0165201.1"/>
    </source>
</evidence>
<feature type="chain" id="PRO_5040741954" evidence="1">
    <location>
        <begin position="26"/>
        <end position="392"/>
    </location>
</feature>
<evidence type="ECO:0000256" key="1">
    <source>
        <dbReference type="SAM" id="SignalP"/>
    </source>
</evidence>